<evidence type="ECO:0000259" key="1">
    <source>
        <dbReference type="PROSITE" id="PS51233"/>
    </source>
</evidence>
<dbReference type="PROSITE" id="PS51233">
    <property type="entry name" value="VWFD"/>
    <property type="match status" value="1"/>
</dbReference>
<dbReference type="Proteomes" id="UP000749559">
    <property type="component" value="Unassembled WGS sequence"/>
</dbReference>
<feature type="domain" description="VWFD" evidence="1">
    <location>
        <begin position="1"/>
        <end position="194"/>
    </location>
</feature>
<dbReference type="InterPro" id="IPR001846">
    <property type="entry name" value="VWF_type-D"/>
</dbReference>
<name>A0A8S4PNY2_OWEFU</name>
<organism evidence="2 3">
    <name type="scientific">Owenia fusiformis</name>
    <name type="common">Polychaete worm</name>
    <dbReference type="NCBI Taxonomy" id="6347"/>
    <lineage>
        <taxon>Eukaryota</taxon>
        <taxon>Metazoa</taxon>
        <taxon>Spiralia</taxon>
        <taxon>Lophotrochozoa</taxon>
        <taxon>Annelida</taxon>
        <taxon>Polychaeta</taxon>
        <taxon>Sedentaria</taxon>
        <taxon>Canalipalpata</taxon>
        <taxon>Sabellida</taxon>
        <taxon>Oweniida</taxon>
        <taxon>Oweniidae</taxon>
        <taxon>Owenia</taxon>
    </lineage>
</organism>
<proteinExistence type="predicted"/>
<sequence length="194" mass="22574">RECLIEHKDSVRLVRTFDGVQMQAKTNSVYLKGPYHRDLISITASPGKVQVYLDMIIEHAEDLSLYQSKAWSKFGDFLQYIIEIESSHKVIVDYKRKKLPFTQSIKSIPFLEKVKFYIEDNSTVMYVENYGLKIMLHPDGSSSISLNTYWQKTLQGICGNFDGDMTNENEIVEDDSWFDYNADNILTDLYDYGY</sequence>
<keyword evidence="3" id="KW-1185">Reference proteome</keyword>
<evidence type="ECO:0000313" key="3">
    <source>
        <dbReference type="Proteomes" id="UP000749559"/>
    </source>
</evidence>
<dbReference type="EMBL" id="CAIIXF020000009">
    <property type="protein sequence ID" value="CAH1795676.1"/>
    <property type="molecule type" value="Genomic_DNA"/>
</dbReference>
<feature type="non-terminal residue" evidence="2">
    <location>
        <position position="1"/>
    </location>
</feature>
<accession>A0A8S4PNY2</accession>
<gene>
    <name evidence="2" type="ORF">OFUS_LOCUS20186</name>
</gene>
<protein>
    <recommendedName>
        <fullName evidence="1">VWFD domain-containing protein</fullName>
    </recommendedName>
</protein>
<dbReference type="AlphaFoldDB" id="A0A8S4PNY2"/>
<dbReference type="Pfam" id="PF00094">
    <property type="entry name" value="VWD"/>
    <property type="match status" value="1"/>
</dbReference>
<reference evidence="2" key="1">
    <citation type="submission" date="2022-03" db="EMBL/GenBank/DDBJ databases">
        <authorList>
            <person name="Martin C."/>
        </authorList>
    </citation>
    <scope>NUCLEOTIDE SEQUENCE</scope>
</reference>
<evidence type="ECO:0000313" key="2">
    <source>
        <dbReference type="EMBL" id="CAH1795676.1"/>
    </source>
</evidence>
<comment type="caution">
    <text evidence="2">The sequence shown here is derived from an EMBL/GenBank/DDBJ whole genome shotgun (WGS) entry which is preliminary data.</text>
</comment>